<gene>
    <name evidence="3" type="ORF">ACFP50_17850</name>
</gene>
<keyword evidence="4" id="KW-1185">Reference proteome</keyword>
<reference evidence="4" key="1">
    <citation type="journal article" date="2019" name="Int. J. Syst. Evol. Microbiol.">
        <title>The Global Catalogue of Microorganisms (GCM) 10K type strain sequencing project: providing services to taxonomists for standard genome sequencing and annotation.</title>
        <authorList>
            <consortium name="The Broad Institute Genomics Platform"/>
            <consortium name="The Broad Institute Genome Sequencing Center for Infectious Disease"/>
            <person name="Wu L."/>
            <person name="Ma J."/>
        </authorList>
    </citation>
    <scope>NUCLEOTIDE SEQUENCE [LARGE SCALE GENOMIC DNA]</scope>
    <source>
        <strain evidence="4">JCM 12763</strain>
    </source>
</reference>
<protein>
    <submittedName>
        <fullName evidence="3">DUF397 domain-containing protein</fullName>
    </submittedName>
</protein>
<feature type="region of interest" description="Disordered" evidence="1">
    <location>
        <begin position="109"/>
        <end position="223"/>
    </location>
</feature>
<evidence type="ECO:0000259" key="2">
    <source>
        <dbReference type="Pfam" id="PF04149"/>
    </source>
</evidence>
<proteinExistence type="predicted"/>
<comment type="caution">
    <text evidence="3">The sequence shown here is derived from an EMBL/GenBank/DDBJ whole genome shotgun (WGS) entry which is preliminary data.</text>
</comment>
<organism evidence="3 4">
    <name type="scientific">Streptomyces pratens</name>
    <dbReference type="NCBI Taxonomy" id="887456"/>
    <lineage>
        <taxon>Bacteria</taxon>
        <taxon>Bacillati</taxon>
        <taxon>Actinomycetota</taxon>
        <taxon>Actinomycetes</taxon>
        <taxon>Kitasatosporales</taxon>
        <taxon>Streptomycetaceae</taxon>
        <taxon>Streptomyces</taxon>
    </lineage>
</organism>
<dbReference type="Pfam" id="PF04149">
    <property type="entry name" value="DUF397"/>
    <property type="match status" value="1"/>
</dbReference>
<feature type="compositionally biased region" description="Basic and acidic residues" evidence="1">
    <location>
        <begin position="1"/>
        <end position="15"/>
    </location>
</feature>
<name>A0ABW1M1K8_9ACTN</name>
<evidence type="ECO:0000313" key="3">
    <source>
        <dbReference type="EMBL" id="MFC6057266.1"/>
    </source>
</evidence>
<sequence>MRERDDGEAHGRVETWGRASGNGQVYQSRANQYVINIHSAEARSQTAHEARQRADGWVQLLTRAVGEWTARCEELEEQVKRARAEGRAEAQAEFARRLQDAELRVMRAQSTMRQAEEERAKAEALPAQAQEELARRRREAERDAERKREAAPPRGHPGLSQDEQDAEQFSDLMERAEAELGAVREELRQLGEEIGGQGGGRTEPQVVAAGSGGVHVRDSKDKAGPMVSLAPEAWAEFTGFAARHTS</sequence>
<dbReference type="EMBL" id="JBHSPT010000039">
    <property type="protein sequence ID" value="MFC6057266.1"/>
    <property type="molecule type" value="Genomic_DNA"/>
</dbReference>
<feature type="domain" description="DUF397" evidence="2">
    <location>
        <begin position="208"/>
        <end position="239"/>
    </location>
</feature>
<dbReference type="RefSeq" id="WP_386398606.1">
    <property type="nucleotide sequence ID" value="NZ_JBHSPT010000039.1"/>
</dbReference>
<feature type="compositionally biased region" description="Basic and acidic residues" evidence="1">
    <location>
        <begin position="132"/>
        <end position="151"/>
    </location>
</feature>
<dbReference type="Proteomes" id="UP001596242">
    <property type="component" value="Unassembled WGS sequence"/>
</dbReference>
<feature type="region of interest" description="Disordered" evidence="1">
    <location>
        <begin position="1"/>
        <end position="21"/>
    </location>
</feature>
<dbReference type="InterPro" id="IPR007278">
    <property type="entry name" value="DUF397"/>
</dbReference>
<accession>A0ABW1M1K8</accession>
<evidence type="ECO:0000313" key="4">
    <source>
        <dbReference type="Proteomes" id="UP001596242"/>
    </source>
</evidence>
<feature type="compositionally biased region" description="Basic and acidic residues" evidence="1">
    <location>
        <begin position="172"/>
        <end position="191"/>
    </location>
</feature>
<evidence type="ECO:0000256" key="1">
    <source>
        <dbReference type="SAM" id="MobiDB-lite"/>
    </source>
</evidence>